<evidence type="ECO:0000313" key="2">
    <source>
        <dbReference type="EMBL" id="QIG78399.1"/>
    </source>
</evidence>
<proteinExistence type="predicted"/>
<dbReference type="Proteomes" id="UP000501568">
    <property type="component" value="Chromosome"/>
</dbReference>
<keyword evidence="1" id="KW-0732">Signal</keyword>
<feature type="chain" id="PRO_5026140338" evidence="1">
    <location>
        <begin position="19"/>
        <end position="171"/>
    </location>
</feature>
<dbReference type="EMBL" id="CP049109">
    <property type="protein sequence ID" value="QIG78399.1"/>
    <property type="molecule type" value="Genomic_DNA"/>
</dbReference>
<dbReference type="AlphaFoldDB" id="A0A6G6Y0G8"/>
<reference evidence="2 3" key="1">
    <citation type="submission" date="2020-02" db="EMBL/GenBank/DDBJ databases">
        <authorList>
            <person name="Zheng R.K."/>
            <person name="Sun C.M."/>
        </authorList>
    </citation>
    <scope>NUCLEOTIDE SEQUENCE [LARGE SCALE GENOMIC DNA]</scope>
    <source>
        <strain evidence="3">zrk23</strain>
    </source>
</reference>
<protein>
    <submittedName>
        <fullName evidence="2">Uncharacterized protein</fullName>
    </submittedName>
</protein>
<keyword evidence="3" id="KW-1185">Reference proteome</keyword>
<dbReference type="RefSeq" id="WP_165325398.1">
    <property type="nucleotide sequence ID" value="NZ_CP049109.1"/>
</dbReference>
<name>A0A6G6Y0G8_9SPHN</name>
<sequence>MIRPALPLVLLLPLAACGMGDDESTEGNATTFSIHAQSDEGNTTITGDGGKVGIRIPGFEGTIDIPGFQLKSDDLDIDGVKLYPGTTITHFGIRADDRGNRDSGSVDFEFVSPAGREAVVEWFRERFAEEDMTVAQTEQGFTGTTSDDDHFTLTLTADGDEKTQGKFTIGD</sequence>
<dbReference type="KEGG" id="spzr:G5C33_00375"/>
<accession>A0A6G6Y0G8</accession>
<gene>
    <name evidence="2" type="ORF">G5C33_00375</name>
</gene>
<organism evidence="2 3">
    <name type="scientific">Stakelama tenebrarum</name>
    <dbReference type="NCBI Taxonomy" id="2711215"/>
    <lineage>
        <taxon>Bacteria</taxon>
        <taxon>Pseudomonadati</taxon>
        <taxon>Pseudomonadota</taxon>
        <taxon>Alphaproteobacteria</taxon>
        <taxon>Sphingomonadales</taxon>
        <taxon>Sphingomonadaceae</taxon>
        <taxon>Stakelama</taxon>
    </lineage>
</organism>
<evidence type="ECO:0000313" key="3">
    <source>
        <dbReference type="Proteomes" id="UP000501568"/>
    </source>
</evidence>
<evidence type="ECO:0000256" key="1">
    <source>
        <dbReference type="SAM" id="SignalP"/>
    </source>
</evidence>
<feature type="signal peptide" evidence="1">
    <location>
        <begin position="1"/>
        <end position="18"/>
    </location>
</feature>